<dbReference type="Gene3D" id="3.90.190.10">
    <property type="entry name" value="Protein tyrosine phosphatase superfamily"/>
    <property type="match status" value="2"/>
</dbReference>
<name>A0A6A5HQ63_CAERE</name>
<dbReference type="SMART" id="SM00453">
    <property type="entry name" value="WSN"/>
    <property type="match status" value="1"/>
</dbReference>
<dbReference type="PROSITE" id="PS00383">
    <property type="entry name" value="TYR_PHOSPHATASE_1"/>
    <property type="match status" value="1"/>
</dbReference>
<feature type="region of interest" description="Disordered" evidence="1">
    <location>
        <begin position="39"/>
        <end position="80"/>
    </location>
</feature>
<feature type="domain" description="Tyrosine-protein phosphatase" evidence="3">
    <location>
        <begin position="923"/>
        <end position="1189"/>
    </location>
</feature>
<dbReference type="InterPro" id="IPR000242">
    <property type="entry name" value="PTP_cat"/>
</dbReference>
<dbReference type="KEGG" id="crq:GCK72_000259"/>
<accession>A0A6A5HQ63</accession>
<evidence type="ECO:0000259" key="3">
    <source>
        <dbReference type="PROSITE" id="PS50055"/>
    </source>
</evidence>
<sequence length="1565" mass="175590">MKKITRALVVLCLLSGNNANESNVRLGVNANYLKDSISPGIDPPRYSSDPPPSLDPTSNFHPPPSPSDNDSPLSQYSPHIRSTRNANDKLADYLKHTTIVVHLVNGIALQNGLMNGKMTSNDVAAELLNFGSIPVSTIANFKKDSVVAVTTQLKKIHPTLDSSVADMEGQALKWNELISKSGGLENVKNLPGSPEYFSEVGNFTSFDFTVFSQPSDELKMTGTSLTAISDTLNVFKKTNNFMSVYSKCVTFNREFNETLNNIDKYKQDMEKISTYTQLQKGPAILEPLKRLINAIEFRNSFTLDLKSDAQVTKNIEQVLSLVKYSQSAQNEILNMHKLVESRASPGSTNRKHTIGFPNGLNDVTQLVKDVRDPWIGKMINVKGSNLNDLTDGLEPLFNFQKTLSIVDEKLKPISADDIRDALSSLSPLQQELAQLKPDSVTLVSNLFQNLVSCEEKNIRESEYGPIKTFIGHVKTLATAHESTELALAGLDSTKVREEMNGLIASLGFKNFGDDSNAEREIKAVVEKLKKHDTLKDMKELLERVKQRFDGIPVKDMQTSAAYIVKNQNGITSFTGIDTELKVYACIQQFKSDSVIVSQSIKVIQSLRALDPQKIAKVESAATTVSEAASGLSGVASIQEKMKKNAREAAVELNKLPDASNKSVVIGQSVDSLNAAVTLRDLESQIGQLNSFDALVQVEIQKISIAADRSVVVKQWGNHKKDIDQLEKTLAGIQSFDSKLNVSNATTLGDYGRPLGNLALLTTVSMNAKEKLKALETLALTADSKDKPVIEKSQKTLEQLANLDLGFASHSAQYKSAPPAFQALHDFLSKFLAIPHNQQQSQNSWSIPDEYYGYGSGGLLIIIAIAGVSVYYLRKYIHKSRIRVWLKENDMNDQYLGLEMHKTVINAVENADKPLTWGTEKWVDYDKRRDPAISCNPFTGVILENDLCIHATEFTTALKKLVFIATQAPMKKRTYLREIFDEEMQEVVKLSLTEDADTTEDFWLMVMTKGTEYVVSLLTDKQMEKLECHYYPDTTKTPLACGRFTVKMESESLIFDGSVKQRNLAIEDNSKKLATRKLEHLQILDGEAEVIAFNIKTHFAVMARVKKSKKPIVVHCSDGTEATISFIGLQYIYEEVKKHPHRKFQDIVVEMCKRRWNGMKRYIQSAWLLVGVRGQLLAEYVYNNKKNISFFDHALSGMSDLVYQQIYDDKTKMTTALKTWSWENKGDAAVHFATHSRMLEQSRVTTADVKKAQAYLPVSKQRFPEIYCNPSTAVELEEDGRKILIHANTVKSTAKYPTEFIATQAPTDKRTPGKDDTCEDFWLMVFLKNSDYIVTLMSDEELTTKCGAYFHPEEKRSATCGRFTATTQSVKEFNYGVKERKLEVIDNNSKEKEKRVVTQYQYHTWDDKDVYEDKEALMGIMKVVNKSENPVIVHCEDGVSRTGVFIGLQFIYEEIVHQPKMTIQEVMARLRNQRWHAVPSVSQSFCLLVGVINRFANKPFQIKYTIPRNLAELIPKVKELEENAARQPAGGGEPEEFDDEQESAREAPEESARPEYMAIEIEEGVN</sequence>
<keyword evidence="2" id="KW-0732">Signal</keyword>
<dbReference type="GeneID" id="78773055"/>
<evidence type="ECO:0000256" key="2">
    <source>
        <dbReference type="SAM" id="SignalP"/>
    </source>
</evidence>
<evidence type="ECO:0000259" key="4">
    <source>
        <dbReference type="PROSITE" id="PS50056"/>
    </source>
</evidence>
<evidence type="ECO:0000256" key="1">
    <source>
        <dbReference type="SAM" id="MobiDB-lite"/>
    </source>
</evidence>
<dbReference type="Pfam" id="PF02206">
    <property type="entry name" value="WSN"/>
    <property type="match status" value="1"/>
</dbReference>
<dbReference type="Proteomes" id="UP000483820">
    <property type="component" value="Chromosome I"/>
</dbReference>
<dbReference type="PROSITE" id="PS50055">
    <property type="entry name" value="TYR_PHOSPHATASE_PTP"/>
    <property type="match status" value="2"/>
</dbReference>
<gene>
    <name evidence="5" type="ORF">GCK72_000259</name>
</gene>
<dbReference type="InterPro" id="IPR003595">
    <property type="entry name" value="Tyr_Pase_cat"/>
</dbReference>
<dbReference type="InterPro" id="IPR000387">
    <property type="entry name" value="Tyr_Pase_dom"/>
</dbReference>
<dbReference type="PROSITE" id="PS50056">
    <property type="entry name" value="TYR_PHOSPHATASE_2"/>
    <property type="match status" value="1"/>
</dbReference>
<evidence type="ECO:0000313" key="6">
    <source>
        <dbReference type="Proteomes" id="UP000483820"/>
    </source>
</evidence>
<proteinExistence type="predicted"/>
<feature type="domain" description="Tyrosine-protein phosphatase" evidence="3">
    <location>
        <begin position="1231"/>
        <end position="1494"/>
    </location>
</feature>
<dbReference type="SMART" id="SM00404">
    <property type="entry name" value="PTPc_motif"/>
    <property type="match status" value="1"/>
</dbReference>
<evidence type="ECO:0008006" key="7">
    <source>
        <dbReference type="Google" id="ProtNLM"/>
    </source>
</evidence>
<feature type="signal peptide" evidence="2">
    <location>
        <begin position="1"/>
        <end position="19"/>
    </location>
</feature>
<dbReference type="InterPro" id="IPR016130">
    <property type="entry name" value="Tyr_Pase_AS"/>
</dbReference>
<dbReference type="GO" id="GO:0004725">
    <property type="term" value="F:protein tyrosine phosphatase activity"/>
    <property type="evidence" value="ECO:0007669"/>
    <property type="project" value="InterPro"/>
</dbReference>
<feature type="chain" id="PRO_5025505054" description="Protein-tyrosine-phosphatase" evidence="2">
    <location>
        <begin position="20"/>
        <end position="1565"/>
    </location>
</feature>
<dbReference type="EMBL" id="WUAV01000001">
    <property type="protein sequence ID" value="KAF1768447.1"/>
    <property type="molecule type" value="Genomic_DNA"/>
</dbReference>
<dbReference type="SMART" id="SM00194">
    <property type="entry name" value="PTPc"/>
    <property type="match status" value="2"/>
</dbReference>
<dbReference type="InterPro" id="IPR003125">
    <property type="entry name" value="WSN"/>
</dbReference>
<reference evidence="5 6" key="1">
    <citation type="submission" date="2019-12" db="EMBL/GenBank/DDBJ databases">
        <title>Chromosome-level assembly of the Caenorhabditis remanei genome.</title>
        <authorList>
            <person name="Teterina A.A."/>
            <person name="Willis J.H."/>
            <person name="Phillips P.C."/>
        </authorList>
    </citation>
    <scope>NUCLEOTIDE SEQUENCE [LARGE SCALE GENOMIC DNA]</scope>
    <source>
        <strain evidence="5 6">PX506</strain>
        <tissue evidence="5">Whole organism</tissue>
    </source>
</reference>
<dbReference type="RefSeq" id="XP_053591013.1">
    <property type="nucleotide sequence ID" value="XM_053722368.1"/>
</dbReference>
<evidence type="ECO:0000313" key="5">
    <source>
        <dbReference type="EMBL" id="KAF1768447.1"/>
    </source>
</evidence>
<organism evidence="5 6">
    <name type="scientific">Caenorhabditis remanei</name>
    <name type="common">Caenorhabditis vulgaris</name>
    <dbReference type="NCBI Taxonomy" id="31234"/>
    <lineage>
        <taxon>Eukaryota</taxon>
        <taxon>Metazoa</taxon>
        <taxon>Ecdysozoa</taxon>
        <taxon>Nematoda</taxon>
        <taxon>Chromadorea</taxon>
        <taxon>Rhabditida</taxon>
        <taxon>Rhabditina</taxon>
        <taxon>Rhabditomorpha</taxon>
        <taxon>Rhabditoidea</taxon>
        <taxon>Rhabditidae</taxon>
        <taxon>Peloderinae</taxon>
        <taxon>Caenorhabditis</taxon>
    </lineage>
</organism>
<feature type="compositionally biased region" description="Basic and acidic residues" evidence="1">
    <location>
        <begin position="1541"/>
        <end position="1552"/>
    </location>
</feature>
<dbReference type="CTD" id="78773055"/>
<dbReference type="InterPro" id="IPR029021">
    <property type="entry name" value="Prot-tyrosine_phosphatase-like"/>
</dbReference>
<dbReference type="CDD" id="cd00047">
    <property type="entry name" value="PTPc"/>
    <property type="match status" value="1"/>
</dbReference>
<dbReference type="PANTHER" id="PTHR32525">
    <property type="entry name" value="PROTEIN-TYROSINE-PHOSPHATASE"/>
    <property type="match status" value="1"/>
</dbReference>
<dbReference type="PRINTS" id="PR00700">
    <property type="entry name" value="PRTYPHPHTASE"/>
</dbReference>
<protein>
    <recommendedName>
        <fullName evidence="7">Protein-tyrosine-phosphatase</fullName>
    </recommendedName>
</protein>
<feature type="region of interest" description="Disordered" evidence="1">
    <location>
        <begin position="1521"/>
        <end position="1565"/>
    </location>
</feature>
<comment type="caution">
    <text evidence="5">The sequence shown here is derived from an EMBL/GenBank/DDBJ whole genome shotgun (WGS) entry which is preliminary data.</text>
</comment>
<dbReference type="SUPFAM" id="SSF52799">
    <property type="entry name" value="(Phosphotyrosine protein) phosphatases II"/>
    <property type="match status" value="2"/>
</dbReference>
<dbReference type="Pfam" id="PF00102">
    <property type="entry name" value="Y_phosphatase"/>
    <property type="match status" value="2"/>
</dbReference>
<dbReference type="PANTHER" id="PTHR32525:SF1">
    <property type="entry name" value="DOMAIN OF UNKNOWN FUNCTION WSN DOMAIN-CONTAINING PROTEIN-RELATED"/>
    <property type="match status" value="1"/>
</dbReference>
<feature type="domain" description="Tyrosine specific protein phosphatases" evidence="4">
    <location>
        <begin position="1414"/>
        <end position="1484"/>
    </location>
</feature>